<gene>
    <name evidence="1" type="ORF">GCM10017655_30570</name>
</gene>
<name>A0A9W6NGN1_9PSED</name>
<protein>
    <submittedName>
        <fullName evidence="1">Uncharacterized protein</fullName>
    </submittedName>
</protein>
<evidence type="ECO:0000313" key="2">
    <source>
        <dbReference type="Proteomes" id="UP001143328"/>
    </source>
</evidence>
<comment type="caution">
    <text evidence="1">The sequence shown here is derived from an EMBL/GenBank/DDBJ whole genome shotgun (WGS) entry which is preliminary data.</text>
</comment>
<dbReference type="EMBL" id="BSFN01000008">
    <property type="protein sequence ID" value="GLK89995.1"/>
    <property type="molecule type" value="Genomic_DNA"/>
</dbReference>
<evidence type="ECO:0000313" key="1">
    <source>
        <dbReference type="EMBL" id="GLK89995.1"/>
    </source>
</evidence>
<sequence length="105" mass="11851">MSERAFLFSAEKCSLVREAFDASQVRSQDSIADFRAMSASSDSYHFCNWVEVEQVAAMFWGDCAIAWLDHPMQKLEGRSVRQAFHSGDKGPVTELIHQLLAGYVF</sequence>
<organism evidence="1 2">
    <name type="scientific">Pseudomonas turukhanskensis</name>
    <dbReference type="NCBI Taxonomy" id="1806536"/>
    <lineage>
        <taxon>Bacteria</taxon>
        <taxon>Pseudomonadati</taxon>
        <taxon>Pseudomonadota</taxon>
        <taxon>Gammaproteobacteria</taxon>
        <taxon>Pseudomonadales</taxon>
        <taxon>Pseudomonadaceae</taxon>
        <taxon>Pseudomonas</taxon>
    </lineage>
</organism>
<reference evidence="1" key="1">
    <citation type="journal article" date="2014" name="Int. J. Syst. Evol. Microbiol.">
        <title>Complete genome sequence of Corynebacterium casei LMG S-19264T (=DSM 44701T), isolated from a smear-ripened cheese.</title>
        <authorList>
            <consortium name="US DOE Joint Genome Institute (JGI-PGF)"/>
            <person name="Walter F."/>
            <person name="Albersmeier A."/>
            <person name="Kalinowski J."/>
            <person name="Ruckert C."/>
        </authorList>
    </citation>
    <scope>NUCLEOTIDE SEQUENCE</scope>
    <source>
        <strain evidence="1">VKM B-2935</strain>
    </source>
</reference>
<accession>A0A9W6NGN1</accession>
<keyword evidence="2" id="KW-1185">Reference proteome</keyword>
<reference evidence="1" key="2">
    <citation type="submission" date="2023-01" db="EMBL/GenBank/DDBJ databases">
        <authorList>
            <person name="Sun Q."/>
            <person name="Evtushenko L."/>
        </authorList>
    </citation>
    <scope>NUCLEOTIDE SEQUENCE</scope>
    <source>
        <strain evidence="1">VKM B-2935</strain>
    </source>
</reference>
<dbReference type="Proteomes" id="UP001143328">
    <property type="component" value="Unassembled WGS sequence"/>
</dbReference>
<dbReference type="AlphaFoldDB" id="A0A9W6NGN1"/>
<proteinExistence type="predicted"/>